<evidence type="ECO:0000313" key="2">
    <source>
        <dbReference type="Proteomes" id="UP000471298"/>
    </source>
</evidence>
<dbReference type="InterPro" id="IPR036291">
    <property type="entry name" value="NAD(P)-bd_dom_sf"/>
</dbReference>
<organism evidence="1 2">
    <name type="scientific">Ostreibacterium oceani</name>
    <dbReference type="NCBI Taxonomy" id="2654998"/>
    <lineage>
        <taxon>Bacteria</taxon>
        <taxon>Pseudomonadati</taxon>
        <taxon>Pseudomonadota</taxon>
        <taxon>Gammaproteobacteria</taxon>
        <taxon>Cardiobacteriales</taxon>
        <taxon>Ostreibacteriaceae</taxon>
        <taxon>Ostreibacterium</taxon>
    </lineage>
</organism>
<dbReference type="AlphaFoldDB" id="A0A6N7EWS5"/>
<dbReference type="Proteomes" id="UP000471298">
    <property type="component" value="Unassembled WGS sequence"/>
</dbReference>
<dbReference type="EMBL" id="WHNW01000002">
    <property type="protein sequence ID" value="MPV85577.1"/>
    <property type="molecule type" value="Genomic_DNA"/>
</dbReference>
<dbReference type="GO" id="GO:0005737">
    <property type="term" value="C:cytoplasm"/>
    <property type="evidence" value="ECO:0007669"/>
    <property type="project" value="TreeGrafter"/>
</dbReference>
<gene>
    <name evidence="1" type="ORF">GCU85_02355</name>
</gene>
<dbReference type="RefSeq" id="WP_152808965.1">
    <property type="nucleotide sequence ID" value="NZ_WHNW01000002.1"/>
</dbReference>
<protein>
    <submittedName>
        <fullName evidence="1">SDR family NAD(P)-dependent oxidoreductase</fullName>
    </submittedName>
</protein>
<reference evidence="1 2" key="1">
    <citation type="submission" date="2019-10" db="EMBL/GenBank/DDBJ databases">
        <title>Cardiobacteriales fam. a chemoheterotrophic member of the order Cardiobacteriales, and proposal of Cardiobacteriales fam. nov.</title>
        <authorList>
            <person name="Wang C."/>
        </authorList>
    </citation>
    <scope>NUCLEOTIDE SEQUENCE [LARGE SCALE GENOMIC DNA]</scope>
    <source>
        <strain evidence="1 2">ML27</strain>
    </source>
</reference>
<dbReference type="SUPFAM" id="SSF51735">
    <property type="entry name" value="NAD(P)-binding Rossmann-fold domains"/>
    <property type="match status" value="1"/>
</dbReference>
<dbReference type="GO" id="GO:0016491">
    <property type="term" value="F:oxidoreductase activity"/>
    <property type="evidence" value="ECO:0007669"/>
    <property type="project" value="TreeGrafter"/>
</dbReference>
<dbReference type="PANTHER" id="PTHR43544">
    <property type="entry name" value="SHORT-CHAIN DEHYDROGENASE/REDUCTASE"/>
    <property type="match status" value="1"/>
</dbReference>
<sequence length="236" mass="26196">MKHIVVFGASGSIGQAITQQLAKQHESCTIYAGSRQDMFFEQRNIHSFCVDPLSDESLQKCANDITVPLDMIIITLGMLHDSHVQPEKSLRQVELFAMQKIFNVNTFAPALIMKHFMPKLNKSSRTLCAALSARVGSISDNRLGGWYSYRASKSALNMMIKCASIEYKRSHPKSIFVGLHPGTVNSQLSKPFQANIPDAQLFSPNHSAQQLLDVLGKLDTTDSGRVFDYAGHEIQP</sequence>
<dbReference type="Pfam" id="PF00106">
    <property type="entry name" value="adh_short"/>
    <property type="match status" value="1"/>
</dbReference>
<dbReference type="InParanoid" id="A0A6N7EWS5"/>
<dbReference type="PANTHER" id="PTHR43544:SF12">
    <property type="entry name" value="NAD(P)-BINDING ROSSMANN-FOLD SUPERFAMILY PROTEIN"/>
    <property type="match status" value="1"/>
</dbReference>
<proteinExistence type="predicted"/>
<evidence type="ECO:0000313" key="1">
    <source>
        <dbReference type="EMBL" id="MPV85577.1"/>
    </source>
</evidence>
<comment type="caution">
    <text evidence="1">The sequence shown here is derived from an EMBL/GenBank/DDBJ whole genome shotgun (WGS) entry which is preliminary data.</text>
</comment>
<name>A0A6N7EWS5_9GAMM</name>
<accession>A0A6N7EWS5</accession>
<dbReference type="InterPro" id="IPR051468">
    <property type="entry name" value="Fungal_SecMetab_SDRs"/>
</dbReference>
<dbReference type="Gene3D" id="3.40.50.720">
    <property type="entry name" value="NAD(P)-binding Rossmann-like Domain"/>
    <property type="match status" value="1"/>
</dbReference>
<keyword evidence="2" id="KW-1185">Reference proteome</keyword>
<dbReference type="InterPro" id="IPR002347">
    <property type="entry name" value="SDR_fam"/>
</dbReference>